<name>A0ABT6SJV2_9ACTN</name>
<keyword evidence="1" id="KW-0472">Membrane</keyword>
<feature type="transmembrane region" description="Helical" evidence="1">
    <location>
        <begin position="52"/>
        <end position="71"/>
    </location>
</feature>
<dbReference type="Proteomes" id="UP001223978">
    <property type="component" value="Unassembled WGS sequence"/>
</dbReference>
<protein>
    <recommendedName>
        <fullName evidence="4">Integral membrane protein</fullName>
    </recommendedName>
</protein>
<evidence type="ECO:0000313" key="2">
    <source>
        <dbReference type="EMBL" id="MDI3408169.1"/>
    </source>
</evidence>
<evidence type="ECO:0000313" key="3">
    <source>
        <dbReference type="Proteomes" id="UP001223978"/>
    </source>
</evidence>
<proteinExistence type="predicted"/>
<keyword evidence="1" id="KW-0812">Transmembrane</keyword>
<evidence type="ECO:0000256" key="1">
    <source>
        <dbReference type="SAM" id="Phobius"/>
    </source>
</evidence>
<accession>A0ABT6SJV2</accession>
<feature type="transmembrane region" description="Helical" evidence="1">
    <location>
        <begin position="100"/>
        <end position="118"/>
    </location>
</feature>
<dbReference type="RefSeq" id="WP_282546075.1">
    <property type="nucleotide sequence ID" value="NZ_JASCIQ010000041.1"/>
</dbReference>
<feature type="transmembrane region" description="Helical" evidence="1">
    <location>
        <begin position="138"/>
        <end position="156"/>
    </location>
</feature>
<comment type="caution">
    <text evidence="2">The sequence shown here is derived from an EMBL/GenBank/DDBJ whole genome shotgun (WGS) entry which is preliminary data.</text>
</comment>
<keyword evidence="3" id="KW-1185">Reference proteome</keyword>
<sequence>MPEVSASPRPRAGGGGVDAAGQALTAVYAVFALAAVGRSTVQLATRAAEAPVAYTLSACAAVIYVAGLVALRAADRNGDGDGNGDGDAEGKGHGRVARRWALRLCAVELAGVVGVGAYSLIAPRHFPEASVWSEFGSGYGYLPLALPLCAALWLRLRRRGAPTT</sequence>
<dbReference type="EMBL" id="JASCIQ010000041">
    <property type="protein sequence ID" value="MDI3408169.1"/>
    <property type="molecule type" value="Genomic_DNA"/>
</dbReference>
<keyword evidence="1" id="KW-1133">Transmembrane helix</keyword>
<organism evidence="2 3">
    <name type="scientific">Streptomyces cavernicola</name>
    <dbReference type="NCBI Taxonomy" id="3043613"/>
    <lineage>
        <taxon>Bacteria</taxon>
        <taxon>Bacillati</taxon>
        <taxon>Actinomycetota</taxon>
        <taxon>Actinomycetes</taxon>
        <taxon>Kitasatosporales</taxon>
        <taxon>Streptomycetaceae</taxon>
        <taxon>Streptomyces</taxon>
    </lineage>
</organism>
<reference evidence="2 3" key="1">
    <citation type="submission" date="2023-05" db="EMBL/GenBank/DDBJ databases">
        <title>Draft genome sequence of Streptomyces sp. B-S-A6 isolated from a cave soil in Thailand.</title>
        <authorList>
            <person name="Chamroensaksri N."/>
            <person name="Muangham S."/>
        </authorList>
    </citation>
    <scope>NUCLEOTIDE SEQUENCE [LARGE SCALE GENOMIC DNA]</scope>
    <source>
        <strain evidence="2 3">B-S-A6</strain>
    </source>
</reference>
<gene>
    <name evidence="2" type="ORF">QIS96_30675</name>
</gene>
<evidence type="ECO:0008006" key="4">
    <source>
        <dbReference type="Google" id="ProtNLM"/>
    </source>
</evidence>